<dbReference type="InterPro" id="IPR007110">
    <property type="entry name" value="Ig-like_dom"/>
</dbReference>
<dbReference type="PROSITE" id="PS50017">
    <property type="entry name" value="DEATH_DOMAIN"/>
    <property type="match status" value="1"/>
</dbReference>
<dbReference type="InterPro" id="IPR000488">
    <property type="entry name" value="Death_dom"/>
</dbReference>
<feature type="compositionally biased region" description="Basic and acidic residues" evidence="1">
    <location>
        <begin position="280"/>
        <end position="291"/>
    </location>
</feature>
<dbReference type="PANTHER" id="PTHR14657">
    <property type="entry name" value="IGF-LIKE FAMILY RECEPTOR 1"/>
    <property type="match status" value="1"/>
</dbReference>
<evidence type="ECO:0000259" key="3">
    <source>
        <dbReference type="PROSITE" id="PS50835"/>
    </source>
</evidence>
<dbReference type="EMBL" id="OV696691">
    <property type="protein sequence ID" value="CAH1267182.1"/>
    <property type="molecule type" value="Genomic_DNA"/>
</dbReference>
<organism evidence="4 5">
    <name type="scientific">Branchiostoma lanceolatum</name>
    <name type="common">Common lancelet</name>
    <name type="synonym">Amphioxus lanceolatum</name>
    <dbReference type="NCBI Taxonomy" id="7740"/>
    <lineage>
        <taxon>Eukaryota</taxon>
        <taxon>Metazoa</taxon>
        <taxon>Chordata</taxon>
        <taxon>Cephalochordata</taxon>
        <taxon>Leptocardii</taxon>
        <taxon>Amphioxiformes</taxon>
        <taxon>Branchiostomatidae</taxon>
        <taxon>Branchiostoma</taxon>
    </lineage>
</organism>
<accession>A0A8K0ESK3</accession>
<dbReference type="AlphaFoldDB" id="A0A8K0ESK3"/>
<dbReference type="InterPro" id="IPR011029">
    <property type="entry name" value="DEATH-like_dom_sf"/>
</dbReference>
<gene>
    <name evidence="4" type="primary">Hypp3705</name>
    <name evidence="4" type="ORF">BLAG_LOCUS20633</name>
</gene>
<evidence type="ECO:0000313" key="5">
    <source>
        <dbReference type="Proteomes" id="UP000838412"/>
    </source>
</evidence>
<sequence>MELFILSLMEDRVEWRRLSSLVRAGVRADSSTNTPPEGGRQEHNGGPPPPHQDNQAPNAAPDSQPFPPTHDEADTPSSLPSLVTASSSWVSSDDAGSETDPPSSDSQVTSATSEDFTSPKQRVNEEEGRAQVADRVEPEEEDSDGEEEEEEEEVEDAAATEDEKWEVESKEKEGDGSSRELEDVQLSVDESGGSSASMSAAGPLLNTGLGLTGGQQTGDQPMSLRNLSASSAVHRPETESGISPSSASSRLSPAVSPAGQVQEENTQARLTAGLLGDLPIDDRPDTAARDEIDPEMMAMLGRLRAEDIPGNGMGEPEEEAAVDPPEQATGLSNGDASPPQPPPDPRIKLQASPEEAIEGDTVDFELLNVPLHGIGDVEWKHNGRPVQQAFGLDHTISSVSQTDAGVYQCIIYREQKKINIVDVVEVTLHVKKSTDVTGQPCVEEEGGRGGSNGQEQQHPAPDRSEDSSMQTDASVPGSGNEPSDQSAPGGGDSAATSVLGATAVNPDYESLQQRYQLGQRLMKEHTDLSYYPFPNGLLPADQHDCVVMNATPGETTTPFDPVLEKLTATTEGLVIMTPKKTSPPNRTAPVALSIERKDSAQFMKDGSNGQSVSGGGIGSGETRMDRSGASGSSARSGEQPCGRGSSCPPGQKQKDTRCPDRSPIQPKKLAVPAQPDINPIYYKIPLSELMDDADLLDEVKVKLDQDCCGRKNWKNLGSKFGIPRDQLENFAYLRRCTEAVLERVSSESPETSVGDLMNILYQIKRGDVVDMIKQNLGM</sequence>
<dbReference type="SUPFAM" id="SSF48726">
    <property type="entry name" value="Immunoglobulin"/>
    <property type="match status" value="1"/>
</dbReference>
<feature type="region of interest" description="Disordered" evidence="1">
    <location>
        <begin position="437"/>
        <end position="497"/>
    </location>
</feature>
<feature type="domain" description="Death" evidence="2">
    <location>
        <begin position="712"/>
        <end position="776"/>
    </location>
</feature>
<dbReference type="InterPro" id="IPR036179">
    <property type="entry name" value="Ig-like_dom_sf"/>
</dbReference>
<dbReference type="Gene3D" id="1.10.533.10">
    <property type="entry name" value="Death Domain, Fas"/>
    <property type="match status" value="1"/>
</dbReference>
<dbReference type="SUPFAM" id="SSF47986">
    <property type="entry name" value="DEATH domain"/>
    <property type="match status" value="1"/>
</dbReference>
<feature type="compositionally biased region" description="Basic and acidic residues" evidence="1">
    <location>
        <begin position="122"/>
        <end position="136"/>
    </location>
</feature>
<dbReference type="OrthoDB" id="8673048at2759"/>
<evidence type="ECO:0000259" key="2">
    <source>
        <dbReference type="PROSITE" id="PS50017"/>
    </source>
</evidence>
<feature type="compositionally biased region" description="Low complexity" evidence="1">
    <location>
        <begin position="191"/>
        <end position="209"/>
    </location>
</feature>
<dbReference type="Gene3D" id="2.60.40.10">
    <property type="entry name" value="Immunoglobulins"/>
    <property type="match status" value="1"/>
</dbReference>
<dbReference type="PROSITE" id="PS50835">
    <property type="entry name" value="IG_LIKE"/>
    <property type="match status" value="1"/>
</dbReference>
<reference evidence="4" key="1">
    <citation type="submission" date="2022-01" db="EMBL/GenBank/DDBJ databases">
        <authorList>
            <person name="Braso-Vives M."/>
        </authorList>
    </citation>
    <scope>NUCLEOTIDE SEQUENCE</scope>
</reference>
<feature type="region of interest" description="Disordered" evidence="1">
    <location>
        <begin position="601"/>
        <end position="671"/>
    </location>
</feature>
<feature type="compositionally biased region" description="Low complexity" evidence="1">
    <location>
        <begin position="75"/>
        <end position="94"/>
    </location>
</feature>
<dbReference type="InterPro" id="IPR013783">
    <property type="entry name" value="Ig-like_fold"/>
</dbReference>
<name>A0A8K0ESK3_BRALA</name>
<feature type="region of interest" description="Disordered" evidence="1">
    <location>
        <begin position="22"/>
        <end position="291"/>
    </location>
</feature>
<evidence type="ECO:0000256" key="1">
    <source>
        <dbReference type="SAM" id="MobiDB-lite"/>
    </source>
</evidence>
<proteinExistence type="predicted"/>
<feature type="domain" description="Ig-like" evidence="3">
    <location>
        <begin position="345"/>
        <end position="419"/>
    </location>
</feature>
<feature type="compositionally biased region" description="Acidic residues" evidence="1">
    <location>
        <begin position="137"/>
        <end position="165"/>
    </location>
</feature>
<dbReference type="CDD" id="cd01670">
    <property type="entry name" value="Death"/>
    <property type="match status" value="1"/>
</dbReference>
<dbReference type="GO" id="GO:0005886">
    <property type="term" value="C:plasma membrane"/>
    <property type="evidence" value="ECO:0007669"/>
    <property type="project" value="TreeGrafter"/>
</dbReference>
<feature type="compositionally biased region" description="Polar residues" evidence="1">
    <location>
        <begin position="100"/>
        <end position="121"/>
    </location>
</feature>
<feature type="region of interest" description="Disordered" evidence="1">
    <location>
        <begin position="306"/>
        <end position="348"/>
    </location>
</feature>
<keyword evidence="5" id="KW-1185">Reference proteome</keyword>
<dbReference type="GO" id="GO:0007165">
    <property type="term" value="P:signal transduction"/>
    <property type="evidence" value="ECO:0007669"/>
    <property type="project" value="InterPro"/>
</dbReference>
<dbReference type="Proteomes" id="UP000838412">
    <property type="component" value="Chromosome 6"/>
</dbReference>
<dbReference type="Pfam" id="PF00531">
    <property type="entry name" value="Death"/>
    <property type="match status" value="1"/>
</dbReference>
<protein>
    <submittedName>
        <fullName evidence="4">Hypp3705 protein</fullName>
    </submittedName>
</protein>
<dbReference type="PANTHER" id="PTHR14657:SF2">
    <property type="entry name" value="IGF-LIKE FAMILY RECEPTOR 1"/>
    <property type="match status" value="1"/>
</dbReference>
<dbReference type="InterPro" id="IPR042355">
    <property type="entry name" value="IGFLR1"/>
</dbReference>
<evidence type="ECO:0000313" key="4">
    <source>
        <dbReference type="EMBL" id="CAH1267182.1"/>
    </source>
</evidence>
<feature type="compositionally biased region" description="Low complexity" evidence="1">
    <location>
        <begin position="240"/>
        <end position="258"/>
    </location>
</feature>
<feature type="compositionally biased region" description="Low complexity" evidence="1">
    <location>
        <begin position="627"/>
        <end position="637"/>
    </location>
</feature>
<feature type="compositionally biased region" description="Basic and acidic residues" evidence="1">
    <location>
        <begin position="166"/>
        <end position="182"/>
    </location>
</feature>